<comment type="caution">
    <text evidence="1">The sequence shown here is derived from an EMBL/GenBank/DDBJ whole genome shotgun (WGS) entry which is preliminary data.</text>
</comment>
<sequence>MIGNALLHFASVWAAIGSSKNNACLYYPEKVDMFKVDQFAEGKLSKALRNIHIEEWVNKIGGKTALVIELMSALPSLACFKSAVYDSFQDIEGMALGSNSKTDDVIGFIHTSAKQQHYSMEQLIQYTAIAMHNMYGLNKFTGNPNNKDLNKARGLLQLMGEKTNASYRMMYASAQITELDEFSFKTIQREMRFFIAEYYSKTNQNVTEIKNLQFVSFMNTTMNMGSDEAVALKDYLNKCTVFSDVKLCNGEQLVCKLIRRVRYYVKLHKYIRLRCRAIAVVVNQ</sequence>
<proteinExistence type="predicted"/>
<dbReference type="EMBL" id="LWDP01000017">
    <property type="protein sequence ID" value="ORD94525.1"/>
    <property type="molecule type" value="Genomic_DNA"/>
</dbReference>
<evidence type="ECO:0000313" key="2">
    <source>
        <dbReference type="Proteomes" id="UP000192639"/>
    </source>
</evidence>
<accession>A0A1Y1S7S8</accession>
<evidence type="ECO:0000313" key="1">
    <source>
        <dbReference type="EMBL" id="ORD94525.1"/>
    </source>
</evidence>
<dbReference type="OrthoDB" id="2200812at2759"/>
<name>A0A1Y1S7S8_9MICR</name>
<dbReference type="Proteomes" id="UP000192639">
    <property type="component" value="Unassembled WGS sequence"/>
</dbReference>
<protein>
    <submittedName>
        <fullName evidence="1">Uncharacterized protein</fullName>
    </submittedName>
</protein>
<reference evidence="1 2" key="1">
    <citation type="journal article" date="2017" name="Environ. Microbiol.">
        <title>Decay of the glycolytic pathway and adaptation to intranuclear parasitism within Enterocytozoonidae microsporidia.</title>
        <authorList>
            <person name="Wiredu Boakye D."/>
            <person name="Jaroenlak P."/>
            <person name="Prachumwat A."/>
            <person name="Williams T.A."/>
            <person name="Bateman K.S."/>
            <person name="Itsathitphaisarn O."/>
            <person name="Sritunyalucksana K."/>
            <person name="Paszkiewicz K.H."/>
            <person name="Moore K.A."/>
            <person name="Stentiford G.D."/>
            <person name="Williams B.A."/>
        </authorList>
    </citation>
    <scope>NUCLEOTIDE SEQUENCE [LARGE SCALE GENOMIC DNA]</scope>
    <source>
        <strain evidence="1 2">GB1</strain>
    </source>
</reference>
<dbReference type="AlphaFoldDB" id="A0A1Y1S7S8"/>
<gene>
    <name evidence="1" type="ORF">ECANGB1_595</name>
</gene>
<dbReference type="VEuPathDB" id="MicrosporidiaDB:ECANGB1_595"/>
<organism evidence="1 2">
    <name type="scientific">Enterospora canceri</name>
    <dbReference type="NCBI Taxonomy" id="1081671"/>
    <lineage>
        <taxon>Eukaryota</taxon>
        <taxon>Fungi</taxon>
        <taxon>Fungi incertae sedis</taxon>
        <taxon>Microsporidia</taxon>
        <taxon>Enterocytozoonidae</taxon>
        <taxon>Enterospora</taxon>
    </lineage>
</organism>
<keyword evidence="2" id="KW-1185">Reference proteome</keyword>